<feature type="domain" description="Reverse transcriptase" evidence="1">
    <location>
        <begin position="356"/>
        <end position="497"/>
    </location>
</feature>
<reference evidence="2 3" key="1">
    <citation type="journal article" date="2016" name="Nat. Commun.">
        <title>Extremotolerant tardigrade genome and improved radiotolerance of human cultured cells by tardigrade-unique protein.</title>
        <authorList>
            <person name="Hashimoto T."/>
            <person name="Horikawa D.D."/>
            <person name="Saito Y."/>
            <person name="Kuwahara H."/>
            <person name="Kozuka-Hata H."/>
            <person name="Shin-I T."/>
            <person name="Minakuchi Y."/>
            <person name="Ohishi K."/>
            <person name="Motoyama A."/>
            <person name="Aizu T."/>
            <person name="Enomoto A."/>
            <person name="Kondo K."/>
            <person name="Tanaka S."/>
            <person name="Hara Y."/>
            <person name="Koshikawa S."/>
            <person name="Sagara H."/>
            <person name="Miura T."/>
            <person name="Yokobori S."/>
            <person name="Miyagawa K."/>
            <person name="Suzuki Y."/>
            <person name="Kubo T."/>
            <person name="Oyama M."/>
            <person name="Kohara Y."/>
            <person name="Fujiyama A."/>
            <person name="Arakawa K."/>
            <person name="Katayama T."/>
            <person name="Toyoda A."/>
            <person name="Kunieda T."/>
        </authorList>
    </citation>
    <scope>NUCLEOTIDE SEQUENCE [LARGE SCALE GENOMIC DNA]</scope>
    <source>
        <strain evidence="2 3">YOKOZUNA-1</strain>
    </source>
</reference>
<protein>
    <recommendedName>
        <fullName evidence="1">Reverse transcriptase domain-containing protein</fullName>
    </recommendedName>
</protein>
<dbReference type="Proteomes" id="UP000186922">
    <property type="component" value="Unassembled WGS sequence"/>
</dbReference>
<dbReference type="AlphaFoldDB" id="A0A1D1V627"/>
<dbReference type="Pfam" id="PF00078">
    <property type="entry name" value="RVT_1"/>
    <property type="match status" value="1"/>
</dbReference>
<dbReference type="InterPro" id="IPR000477">
    <property type="entry name" value="RT_dom"/>
</dbReference>
<accession>A0A1D1V627</accession>
<evidence type="ECO:0000313" key="2">
    <source>
        <dbReference type="EMBL" id="GAU94253.1"/>
    </source>
</evidence>
<organism evidence="2 3">
    <name type="scientific">Ramazzottius varieornatus</name>
    <name type="common">Water bear</name>
    <name type="synonym">Tardigrade</name>
    <dbReference type="NCBI Taxonomy" id="947166"/>
    <lineage>
        <taxon>Eukaryota</taxon>
        <taxon>Metazoa</taxon>
        <taxon>Ecdysozoa</taxon>
        <taxon>Tardigrada</taxon>
        <taxon>Eutardigrada</taxon>
        <taxon>Parachela</taxon>
        <taxon>Hypsibioidea</taxon>
        <taxon>Ramazzottiidae</taxon>
        <taxon>Ramazzottius</taxon>
    </lineage>
</organism>
<dbReference type="PANTHER" id="PTHR47510">
    <property type="entry name" value="REVERSE TRANSCRIPTASE DOMAIN-CONTAINING PROTEIN"/>
    <property type="match status" value="1"/>
</dbReference>
<comment type="caution">
    <text evidence="2">The sequence shown here is derived from an EMBL/GenBank/DDBJ whole genome shotgun (WGS) entry which is preliminary data.</text>
</comment>
<evidence type="ECO:0000313" key="3">
    <source>
        <dbReference type="Proteomes" id="UP000186922"/>
    </source>
</evidence>
<dbReference type="EMBL" id="BDGG01000002">
    <property type="protein sequence ID" value="GAU94253.1"/>
    <property type="molecule type" value="Genomic_DNA"/>
</dbReference>
<dbReference type="STRING" id="947166.A0A1D1V627"/>
<evidence type="ECO:0000259" key="1">
    <source>
        <dbReference type="Pfam" id="PF00078"/>
    </source>
</evidence>
<gene>
    <name evidence="2" type="primary">RvY_06064-1</name>
    <name evidence="2" type="synonym">RvY_06064.1</name>
    <name evidence="2" type="ORF">RvY_06064</name>
</gene>
<dbReference type="PANTHER" id="PTHR47510:SF3">
    <property type="entry name" value="ENDO_EXONUCLEASE_PHOSPHATASE DOMAIN-CONTAINING PROTEIN"/>
    <property type="match status" value="1"/>
</dbReference>
<sequence>MEHIPPFLRRNLIIVGDFNCPKIQWEGKSNGKSARDRDLISLKKQFKLWQKFGFVRNTHVVPPPSSTCDHRAIETRLLLSTPNFKPTPKPVWKIDGDKINFFKETLSSIDWRSIFDVMCNVDVAVSVFQDKFVAAAKSAFQQRSVGAQRLHRPSLPERAIDSLRRCGSAYKQWRRTKDQVDFLRWKEVEASKRRIIQSEKYRRLCNLPGRNPRTVWKHIKKNTSNAPILPIPVHGEEERYIVHPQEKAEFISKEFAQVYIACPQHCPPPANSCGEPIRIQSPKTPHCPPLRITTPLILEQLRRFDSSKASGSFLITNRLLKIAGTSILYPLSRLFNLIVSCKQYPTVWKQADVVPVPKKGCSQFPSISVLPPLSKLFEKIVANHLTNYLNSHGLLSDSQFGFRRRRSTEMQLLLMAHHYSQALLRREEVDAVFLDCSKAFDKLPHSTIVASLSSHGVERELKDLLSDYLPGRIQRVVIDGHFSTERAVPSGVSQGTKKLQRQLESIQKKFLQSIRLSPADKEDQSHDPDFSRYLQHLREVGWKPLWHRRCENILGTAYKIWNGTFANAEQLMKVVQPSPNLPTRSHDKAMMLSSVSMAPSSRALLESTVGSFAYNAEALLKDPLFCPSFVDFNSPGSFKNYVDKLHLSKFMWCKKYIDGNLLV</sequence>
<proteinExistence type="predicted"/>
<name>A0A1D1V627_RAMVA</name>
<keyword evidence="3" id="KW-1185">Reference proteome</keyword>
<dbReference type="OrthoDB" id="410381at2759"/>